<dbReference type="EMBL" id="CAJNYU010004649">
    <property type="protein sequence ID" value="CAF3780449.1"/>
    <property type="molecule type" value="Genomic_DNA"/>
</dbReference>
<evidence type="ECO:0000313" key="3">
    <source>
        <dbReference type="EMBL" id="CAF3780449.1"/>
    </source>
</evidence>
<dbReference type="EMBL" id="CAJNYT010000128">
    <property type="protein sequence ID" value="CAF3331449.1"/>
    <property type="molecule type" value="Genomic_DNA"/>
</dbReference>
<name>A0A818BFR2_9BILA</name>
<sequence>MIYLQNLFQILIFAFKLDESILNKDEAQTLYNQMRQLTKHYRTQAMSLFFERRKYNEIIDAEDDSGYLEFKHYNELHEKRYNLETEQSLYFLEAERAKGEFNEKEEGITYV</sequence>
<dbReference type="Proteomes" id="UP000663833">
    <property type="component" value="Unassembled WGS sequence"/>
</dbReference>
<organism evidence="2 4">
    <name type="scientific">Rotaria socialis</name>
    <dbReference type="NCBI Taxonomy" id="392032"/>
    <lineage>
        <taxon>Eukaryota</taxon>
        <taxon>Metazoa</taxon>
        <taxon>Spiralia</taxon>
        <taxon>Gnathifera</taxon>
        <taxon>Rotifera</taxon>
        <taxon>Eurotatoria</taxon>
        <taxon>Bdelloidea</taxon>
        <taxon>Philodinida</taxon>
        <taxon>Philodinidae</taxon>
        <taxon>Rotaria</taxon>
    </lineage>
</organism>
<evidence type="ECO:0000313" key="1">
    <source>
        <dbReference type="EMBL" id="CAF3331449.1"/>
    </source>
</evidence>
<comment type="caution">
    <text evidence="2">The sequence shown here is derived from an EMBL/GenBank/DDBJ whole genome shotgun (WGS) entry which is preliminary data.</text>
</comment>
<protein>
    <submittedName>
        <fullName evidence="2">Uncharacterized protein</fullName>
    </submittedName>
</protein>
<gene>
    <name evidence="3" type="ORF">FME351_LOCUS32477</name>
    <name evidence="1" type="ORF">GRG538_LOCUS3598</name>
    <name evidence="2" type="ORF">LUA448_LOCUS19264</name>
</gene>
<dbReference type="Proteomes" id="UP000663869">
    <property type="component" value="Unassembled WGS sequence"/>
</dbReference>
<reference evidence="2" key="1">
    <citation type="submission" date="2021-02" db="EMBL/GenBank/DDBJ databases">
        <authorList>
            <person name="Nowell W R."/>
        </authorList>
    </citation>
    <scope>NUCLEOTIDE SEQUENCE</scope>
</reference>
<evidence type="ECO:0000313" key="4">
    <source>
        <dbReference type="Proteomes" id="UP000663833"/>
    </source>
</evidence>
<evidence type="ECO:0000313" key="2">
    <source>
        <dbReference type="EMBL" id="CAF3419171.1"/>
    </source>
</evidence>
<proteinExistence type="predicted"/>
<dbReference type="Proteomes" id="UP000663872">
    <property type="component" value="Unassembled WGS sequence"/>
</dbReference>
<accession>A0A818BFR2</accession>
<dbReference type="AlphaFoldDB" id="A0A818BFR2"/>
<dbReference type="EMBL" id="CAJNYD010002443">
    <property type="protein sequence ID" value="CAF3419171.1"/>
    <property type="molecule type" value="Genomic_DNA"/>
</dbReference>